<dbReference type="Pfam" id="PF08281">
    <property type="entry name" value="Sigma70_r4_2"/>
    <property type="match status" value="1"/>
</dbReference>
<dbReference type="Gene3D" id="1.10.10.10">
    <property type="entry name" value="Winged helix-like DNA-binding domain superfamily/Winged helix DNA-binding domain"/>
    <property type="match status" value="1"/>
</dbReference>
<evidence type="ECO:0000256" key="3">
    <source>
        <dbReference type="ARBA" id="ARBA00023082"/>
    </source>
</evidence>
<evidence type="ECO:0000313" key="11">
    <source>
        <dbReference type="Proteomes" id="UP000465302"/>
    </source>
</evidence>
<dbReference type="InterPro" id="IPR013249">
    <property type="entry name" value="RNA_pol_sigma70_r4_t2"/>
</dbReference>
<dbReference type="InterPro" id="IPR013325">
    <property type="entry name" value="RNA_pol_sigma_r2"/>
</dbReference>
<sequence length="209" mass="22889">MTETTAAALADITDAVEIFEGARRRIFSVAYRMLHSVADAEDVVQDVWLRWQFCDRDAVRDVTAFLVTTTTRLCINVLQSAHARRETCAAPWLPEPVDTKADPALGAERADALQSATLALLEKLAPAERAAYILREAFDYPYDLIGHTVGVTDVNARQLVSRARKRLTTERRTAAAPADQRRLFSAFLSAARTGEMAALEGVLAADVAA</sequence>
<dbReference type="GO" id="GO:0006352">
    <property type="term" value="P:DNA-templated transcription initiation"/>
    <property type="evidence" value="ECO:0007669"/>
    <property type="project" value="InterPro"/>
</dbReference>
<comment type="similarity">
    <text evidence="1">Belongs to the sigma-70 factor family. ECF subfamily.</text>
</comment>
<dbReference type="InterPro" id="IPR052704">
    <property type="entry name" value="ECF_Sigma-70_Domain"/>
</dbReference>
<dbReference type="SUPFAM" id="SSF88659">
    <property type="entry name" value="Sigma3 and sigma4 domains of RNA polymerase sigma factors"/>
    <property type="match status" value="1"/>
</dbReference>
<evidence type="ECO:0000313" key="9">
    <source>
        <dbReference type="EMBL" id="PEG35013.1"/>
    </source>
</evidence>
<evidence type="ECO:0000256" key="2">
    <source>
        <dbReference type="ARBA" id="ARBA00023015"/>
    </source>
</evidence>
<evidence type="ECO:0000313" key="10">
    <source>
        <dbReference type="Proteomes" id="UP000220914"/>
    </source>
</evidence>
<dbReference type="EMBL" id="BLKS01000001">
    <property type="protein sequence ID" value="GFG54093.1"/>
    <property type="molecule type" value="Genomic_DNA"/>
</dbReference>
<dbReference type="NCBIfam" id="TIGR02937">
    <property type="entry name" value="sigma70-ECF"/>
    <property type="match status" value="1"/>
</dbReference>
<dbReference type="AlphaFoldDB" id="A0A2A7MU29"/>
<dbReference type="InterPro" id="IPR013324">
    <property type="entry name" value="RNA_pol_sigma_r3/r4-like"/>
</dbReference>
<dbReference type="GO" id="GO:0003677">
    <property type="term" value="F:DNA binding"/>
    <property type="evidence" value="ECO:0007669"/>
    <property type="project" value="UniProtKB-KW"/>
</dbReference>
<keyword evidence="3" id="KW-0731">Sigma factor</keyword>
<dbReference type="RefSeq" id="WP_097942453.1">
    <property type="nucleotide sequence ID" value="NZ_BLKS01000001.1"/>
</dbReference>
<dbReference type="OrthoDB" id="3211555at2"/>
<dbReference type="InterPro" id="IPR014284">
    <property type="entry name" value="RNA_pol_sigma-70_dom"/>
</dbReference>
<protein>
    <recommendedName>
        <fullName evidence="12">RNA polymerase subunit sigma-24</fullName>
    </recommendedName>
</protein>
<accession>A0A2A7MU29</accession>
<keyword evidence="2" id="KW-0805">Transcription regulation</keyword>
<feature type="domain" description="RNA polymerase sigma-70 region 2" evidence="6">
    <location>
        <begin position="20"/>
        <end position="81"/>
    </location>
</feature>
<dbReference type="Pfam" id="PF04542">
    <property type="entry name" value="Sigma70_r2"/>
    <property type="match status" value="1"/>
</dbReference>
<dbReference type="Gene3D" id="1.10.1740.10">
    <property type="match status" value="1"/>
</dbReference>
<keyword evidence="10" id="KW-1185">Reference proteome</keyword>
<dbReference type="EMBL" id="PDCP01000052">
    <property type="protein sequence ID" value="PEG35013.1"/>
    <property type="molecule type" value="Genomic_DNA"/>
</dbReference>
<reference evidence="8" key="3">
    <citation type="submission" date="2020-02" db="EMBL/GenBank/DDBJ databases">
        <authorList>
            <person name="Matsumoto Y."/>
            <person name="Motooka D."/>
            <person name="Nakamura S."/>
        </authorList>
    </citation>
    <scope>NUCLEOTIDE SEQUENCE</scope>
    <source>
        <strain evidence="8">JCM 6377</strain>
    </source>
</reference>
<evidence type="ECO:0000256" key="4">
    <source>
        <dbReference type="ARBA" id="ARBA00023125"/>
    </source>
</evidence>
<evidence type="ECO:0000259" key="7">
    <source>
        <dbReference type="Pfam" id="PF08281"/>
    </source>
</evidence>
<reference evidence="9 10" key="1">
    <citation type="submission" date="2017-10" db="EMBL/GenBank/DDBJ databases">
        <title>The new phylogeny of genus Mycobacterium.</title>
        <authorList>
            <person name="Tortoli E."/>
            <person name="Trovato A."/>
            <person name="Cirillo D.M."/>
        </authorList>
    </citation>
    <scope>NUCLEOTIDE SEQUENCE [LARGE SCALE GENOMIC DNA]</scope>
    <source>
        <strain evidence="9 10">CCUG37673</strain>
    </source>
</reference>
<feature type="domain" description="RNA polymerase sigma factor 70 region 4 type 2" evidence="7">
    <location>
        <begin position="118"/>
        <end position="167"/>
    </location>
</feature>
<evidence type="ECO:0000256" key="5">
    <source>
        <dbReference type="ARBA" id="ARBA00023163"/>
    </source>
</evidence>
<reference evidence="8 11" key="2">
    <citation type="journal article" date="2019" name="Emerg. Microbes Infect.">
        <title>Comprehensive subspecies identification of 175 nontuberculous mycobacteria species based on 7547 genomic profiles.</title>
        <authorList>
            <person name="Matsumoto Y."/>
            <person name="Kinjo T."/>
            <person name="Motooka D."/>
            <person name="Nabeya D."/>
            <person name="Jung N."/>
            <person name="Uechi K."/>
            <person name="Horii T."/>
            <person name="Iida T."/>
            <person name="Fujita J."/>
            <person name="Nakamura S."/>
        </authorList>
    </citation>
    <scope>NUCLEOTIDE SEQUENCE [LARGE SCALE GENOMIC DNA]</scope>
    <source>
        <strain evidence="8 11">JCM 6377</strain>
    </source>
</reference>
<evidence type="ECO:0000313" key="8">
    <source>
        <dbReference type="EMBL" id="GFG54093.1"/>
    </source>
</evidence>
<keyword evidence="5" id="KW-0804">Transcription</keyword>
<organism evidence="9 10">
    <name type="scientific">Mycolicibacterium agri</name>
    <name type="common">Mycobacterium agri</name>
    <dbReference type="NCBI Taxonomy" id="36811"/>
    <lineage>
        <taxon>Bacteria</taxon>
        <taxon>Bacillati</taxon>
        <taxon>Actinomycetota</taxon>
        <taxon>Actinomycetes</taxon>
        <taxon>Mycobacteriales</taxon>
        <taxon>Mycobacteriaceae</taxon>
        <taxon>Mycolicibacterium</taxon>
    </lineage>
</organism>
<proteinExistence type="inferred from homology"/>
<keyword evidence="4" id="KW-0238">DNA-binding</keyword>
<dbReference type="GO" id="GO:0016987">
    <property type="term" value="F:sigma factor activity"/>
    <property type="evidence" value="ECO:0007669"/>
    <property type="project" value="UniProtKB-KW"/>
</dbReference>
<comment type="caution">
    <text evidence="9">The sequence shown here is derived from an EMBL/GenBank/DDBJ whole genome shotgun (WGS) entry which is preliminary data.</text>
</comment>
<evidence type="ECO:0000256" key="1">
    <source>
        <dbReference type="ARBA" id="ARBA00010641"/>
    </source>
</evidence>
<dbReference type="SUPFAM" id="SSF88946">
    <property type="entry name" value="Sigma2 domain of RNA polymerase sigma factors"/>
    <property type="match status" value="1"/>
</dbReference>
<dbReference type="InterPro" id="IPR036388">
    <property type="entry name" value="WH-like_DNA-bd_sf"/>
</dbReference>
<gene>
    <name evidence="9" type="ORF">CQY20_23340</name>
    <name evidence="8" type="ORF">MAGR_55340</name>
</gene>
<evidence type="ECO:0000259" key="6">
    <source>
        <dbReference type="Pfam" id="PF04542"/>
    </source>
</evidence>
<dbReference type="Proteomes" id="UP000220914">
    <property type="component" value="Unassembled WGS sequence"/>
</dbReference>
<dbReference type="Proteomes" id="UP000465302">
    <property type="component" value="Unassembled WGS sequence"/>
</dbReference>
<dbReference type="PANTHER" id="PTHR30173:SF36">
    <property type="entry name" value="ECF RNA POLYMERASE SIGMA FACTOR SIGJ"/>
    <property type="match status" value="1"/>
</dbReference>
<dbReference type="PANTHER" id="PTHR30173">
    <property type="entry name" value="SIGMA 19 FACTOR"/>
    <property type="match status" value="1"/>
</dbReference>
<evidence type="ECO:0008006" key="12">
    <source>
        <dbReference type="Google" id="ProtNLM"/>
    </source>
</evidence>
<name>A0A2A7MU29_MYCAG</name>
<dbReference type="InterPro" id="IPR007627">
    <property type="entry name" value="RNA_pol_sigma70_r2"/>
</dbReference>